<dbReference type="Gene3D" id="3.40.50.1860">
    <property type="match status" value="2"/>
</dbReference>
<keyword evidence="10" id="KW-1185">Reference proteome</keyword>
<keyword evidence="3 8" id="KW-0133">Cell shape</keyword>
<feature type="binding site" evidence="8">
    <location>
        <begin position="184"/>
        <end position="185"/>
    </location>
    <ligand>
        <name>substrate</name>
    </ligand>
</feature>
<dbReference type="InterPro" id="IPR004391">
    <property type="entry name" value="Glu_race"/>
</dbReference>
<dbReference type="EC" id="5.1.1.3" evidence="2 8"/>
<dbReference type="PANTHER" id="PTHR21198">
    <property type="entry name" value="GLUTAMATE RACEMASE"/>
    <property type="match status" value="1"/>
</dbReference>
<dbReference type="GO" id="GO:0008360">
    <property type="term" value="P:regulation of cell shape"/>
    <property type="evidence" value="ECO:0007669"/>
    <property type="project" value="UniProtKB-KW"/>
</dbReference>
<dbReference type="InterPro" id="IPR033134">
    <property type="entry name" value="Asp/Glu_racemase_AS_2"/>
</dbReference>
<dbReference type="Pfam" id="PF01177">
    <property type="entry name" value="Asp_Glu_race"/>
    <property type="match status" value="1"/>
</dbReference>
<dbReference type="GO" id="GO:0008881">
    <property type="term" value="F:glutamate racemase activity"/>
    <property type="evidence" value="ECO:0007669"/>
    <property type="project" value="UniProtKB-UniRule"/>
</dbReference>
<comment type="similarity">
    <text evidence="8">Belongs to the aspartate/glutamate racemases family.</text>
</comment>
<dbReference type="PROSITE" id="PS00924">
    <property type="entry name" value="ASP_GLU_RACEMASE_2"/>
    <property type="match status" value="1"/>
</dbReference>
<dbReference type="UniPathway" id="UPA00219"/>
<dbReference type="InterPro" id="IPR018187">
    <property type="entry name" value="Asp/Glu_racemase_AS_1"/>
</dbReference>
<dbReference type="GO" id="GO:0009252">
    <property type="term" value="P:peptidoglycan biosynthetic process"/>
    <property type="evidence" value="ECO:0007669"/>
    <property type="project" value="UniProtKB-UniRule"/>
</dbReference>
<dbReference type="PROSITE" id="PS00923">
    <property type="entry name" value="ASP_GLU_RACEMASE_1"/>
    <property type="match status" value="1"/>
</dbReference>
<dbReference type="RefSeq" id="WP_094252185.1">
    <property type="nucleotide sequence ID" value="NZ_JBHLXL010000001.1"/>
</dbReference>
<protein>
    <recommendedName>
        <fullName evidence="7 8">Glutamate racemase</fullName>
        <ecNumber evidence="2 8">5.1.1.3</ecNumber>
    </recommendedName>
</protein>
<evidence type="ECO:0000256" key="4">
    <source>
        <dbReference type="ARBA" id="ARBA00022984"/>
    </source>
</evidence>
<evidence type="ECO:0000256" key="5">
    <source>
        <dbReference type="ARBA" id="ARBA00023235"/>
    </source>
</evidence>
<dbReference type="NCBIfam" id="TIGR00067">
    <property type="entry name" value="glut_race"/>
    <property type="match status" value="1"/>
</dbReference>
<dbReference type="GO" id="GO:0071555">
    <property type="term" value="P:cell wall organization"/>
    <property type="evidence" value="ECO:0007669"/>
    <property type="project" value="UniProtKB-KW"/>
</dbReference>
<keyword evidence="6 8" id="KW-0961">Cell wall biogenesis/degradation</keyword>
<feature type="binding site" evidence="8">
    <location>
        <begin position="73"/>
        <end position="74"/>
    </location>
    <ligand>
        <name>substrate</name>
    </ligand>
</feature>
<evidence type="ECO:0000256" key="8">
    <source>
        <dbReference type="HAMAP-Rule" id="MF_00258"/>
    </source>
</evidence>
<evidence type="ECO:0000313" key="9">
    <source>
        <dbReference type="EMBL" id="OYD58107.1"/>
    </source>
</evidence>
<sequence length="265" mass="29014">MDKAIGVIDSGVGGLTVAREIMRQLPKENIIYLGDSERCPYGPRPFEEVREYTWQMIDFLLKKEIKMLVIACNTATAAVLEEAKEKLDIPVIGVISPGARAAVKRTKNKHVGVIGTLGTIRSASYEKALKDIHNGVTAESLACPPFVPLVESGMIEGEETERIVRETLKPLQGLSIDTLILGCTHYPILRGVISKVMGEHVSVICSGAETAREVSAILEYSGILRTDSSKPVHKFFTTGSEEDFLAIANHWLDQKIKQVEIAVLS</sequence>
<evidence type="ECO:0000256" key="6">
    <source>
        <dbReference type="ARBA" id="ARBA00023316"/>
    </source>
</evidence>
<dbReference type="HAMAP" id="MF_00258">
    <property type="entry name" value="Glu_racemase"/>
    <property type="match status" value="1"/>
</dbReference>
<reference evidence="9 10" key="1">
    <citation type="submission" date="2017-07" db="EMBL/GenBank/DDBJ databases">
        <title>Fictibacillus sp. nov. GDSW-R2A3 Genome sequencing and assembly.</title>
        <authorList>
            <person name="Mayilraj S."/>
        </authorList>
    </citation>
    <scope>NUCLEOTIDE SEQUENCE [LARGE SCALE GENOMIC DNA]</scope>
    <source>
        <strain evidence="9 10">GDSW-R2A3</strain>
    </source>
</reference>
<dbReference type="FunFam" id="3.40.50.1860:FF:000002">
    <property type="entry name" value="Glutamate racemase"/>
    <property type="match status" value="1"/>
</dbReference>
<organism evidence="9 10">
    <name type="scientific">Fictibacillus aquaticus</name>
    <dbReference type="NCBI Taxonomy" id="2021314"/>
    <lineage>
        <taxon>Bacteria</taxon>
        <taxon>Bacillati</taxon>
        <taxon>Bacillota</taxon>
        <taxon>Bacilli</taxon>
        <taxon>Bacillales</taxon>
        <taxon>Fictibacillaceae</taxon>
        <taxon>Fictibacillus</taxon>
    </lineage>
</organism>
<dbReference type="Proteomes" id="UP000215059">
    <property type="component" value="Unassembled WGS sequence"/>
</dbReference>
<comment type="pathway">
    <text evidence="8">Cell wall biogenesis; peptidoglycan biosynthesis.</text>
</comment>
<dbReference type="PANTHER" id="PTHR21198:SF2">
    <property type="entry name" value="GLUTAMATE RACEMASE"/>
    <property type="match status" value="1"/>
</dbReference>
<dbReference type="EMBL" id="NOII01000002">
    <property type="protein sequence ID" value="OYD58107.1"/>
    <property type="molecule type" value="Genomic_DNA"/>
</dbReference>
<accession>A0A235FAZ4</accession>
<feature type="active site" description="Proton donor/acceptor" evidence="8">
    <location>
        <position position="72"/>
    </location>
</feature>
<dbReference type="OrthoDB" id="9801055at2"/>
<dbReference type="SUPFAM" id="SSF53681">
    <property type="entry name" value="Aspartate/glutamate racemase"/>
    <property type="match status" value="2"/>
</dbReference>
<feature type="active site" description="Proton donor/acceptor" evidence="8">
    <location>
        <position position="183"/>
    </location>
</feature>
<dbReference type="AlphaFoldDB" id="A0A235FAZ4"/>
<evidence type="ECO:0000256" key="2">
    <source>
        <dbReference type="ARBA" id="ARBA00013090"/>
    </source>
</evidence>
<evidence type="ECO:0000256" key="3">
    <source>
        <dbReference type="ARBA" id="ARBA00022960"/>
    </source>
</evidence>
<keyword evidence="4 8" id="KW-0573">Peptidoglycan synthesis</keyword>
<feature type="binding site" evidence="8">
    <location>
        <begin position="41"/>
        <end position="42"/>
    </location>
    <ligand>
        <name>substrate</name>
    </ligand>
</feature>
<evidence type="ECO:0000256" key="1">
    <source>
        <dbReference type="ARBA" id="ARBA00001602"/>
    </source>
</evidence>
<gene>
    <name evidence="8" type="primary">murI</name>
    <name evidence="9" type="ORF">CGZ90_09500</name>
</gene>
<comment type="catalytic activity">
    <reaction evidence="1 8">
        <text>L-glutamate = D-glutamate</text>
        <dbReference type="Rhea" id="RHEA:12813"/>
        <dbReference type="ChEBI" id="CHEBI:29985"/>
        <dbReference type="ChEBI" id="CHEBI:29986"/>
        <dbReference type="EC" id="5.1.1.3"/>
    </reaction>
</comment>
<comment type="function">
    <text evidence="8">Provides the (R)-glutamate required for cell wall biosynthesis.</text>
</comment>
<name>A0A235FAZ4_9BACL</name>
<dbReference type="InterPro" id="IPR015942">
    <property type="entry name" value="Asp/Glu/hydantoin_racemase"/>
</dbReference>
<evidence type="ECO:0000256" key="7">
    <source>
        <dbReference type="ARBA" id="ARBA00070053"/>
    </source>
</evidence>
<evidence type="ECO:0000313" key="10">
    <source>
        <dbReference type="Proteomes" id="UP000215059"/>
    </source>
</evidence>
<dbReference type="NCBIfam" id="NF002035">
    <property type="entry name" value="PRK00865.1-3"/>
    <property type="match status" value="1"/>
</dbReference>
<dbReference type="InterPro" id="IPR001920">
    <property type="entry name" value="Asp/Glu_race"/>
</dbReference>
<proteinExistence type="inferred from homology"/>
<feature type="binding site" evidence="8">
    <location>
        <begin position="9"/>
        <end position="10"/>
    </location>
    <ligand>
        <name>substrate</name>
    </ligand>
</feature>
<keyword evidence="5 8" id="KW-0413">Isomerase</keyword>
<dbReference type="GO" id="GO:0042802">
    <property type="term" value="F:identical protein binding"/>
    <property type="evidence" value="ECO:0007669"/>
    <property type="project" value="UniProtKB-ARBA"/>
</dbReference>
<comment type="caution">
    <text evidence="9">The sequence shown here is derived from an EMBL/GenBank/DDBJ whole genome shotgun (WGS) entry which is preliminary data.</text>
</comment>